<keyword evidence="1" id="KW-0378">Hydrolase</keyword>
<evidence type="ECO:0000313" key="4">
    <source>
        <dbReference type="Proteomes" id="UP000033540"/>
    </source>
</evidence>
<dbReference type="SUPFAM" id="SSF49785">
    <property type="entry name" value="Galactose-binding domain-like"/>
    <property type="match status" value="1"/>
</dbReference>
<protein>
    <recommendedName>
        <fullName evidence="2">Xaa-Pro dipeptidyl-peptidase C-terminal domain-containing protein</fullName>
    </recommendedName>
</protein>
<dbReference type="PANTHER" id="PTHR43056">
    <property type="entry name" value="PEPTIDASE S9 PROLYL OLIGOPEPTIDASE"/>
    <property type="match status" value="1"/>
</dbReference>
<evidence type="ECO:0000313" key="3">
    <source>
        <dbReference type="EMBL" id="KJK65813.1"/>
    </source>
</evidence>
<gene>
    <name evidence="3" type="ORF">P875_00022071</name>
</gene>
<dbReference type="AlphaFoldDB" id="A0A0F0IIX6"/>
<dbReference type="GO" id="GO:0008239">
    <property type="term" value="F:dipeptidyl-peptidase activity"/>
    <property type="evidence" value="ECO:0007669"/>
    <property type="project" value="InterPro"/>
</dbReference>
<dbReference type="Proteomes" id="UP000033540">
    <property type="component" value="Unassembled WGS sequence"/>
</dbReference>
<dbReference type="InterPro" id="IPR000383">
    <property type="entry name" value="Xaa-Pro-like_dom"/>
</dbReference>
<dbReference type="Gene3D" id="2.60.120.260">
    <property type="entry name" value="Galactose-binding domain-like"/>
    <property type="match status" value="1"/>
</dbReference>
<dbReference type="OrthoDB" id="2578740at2759"/>
<dbReference type="STRING" id="1403190.A0A0F0IIX6"/>
<dbReference type="PANTHER" id="PTHR43056:SF10">
    <property type="entry name" value="COCE_NOND FAMILY, PUTATIVE (AFU_ORTHOLOGUE AFUA_7G00600)-RELATED"/>
    <property type="match status" value="1"/>
</dbReference>
<reference evidence="3 4" key="1">
    <citation type="submission" date="2015-02" db="EMBL/GenBank/DDBJ databases">
        <title>Draft genome sequence of Aspergillus parasiticus SU-1.</title>
        <authorList>
            <person name="Yu J."/>
            <person name="Fedorova N."/>
            <person name="Yin Y."/>
            <person name="Losada L."/>
            <person name="Zafar N."/>
            <person name="Taujale R."/>
            <person name="Ehrlich K.C."/>
            <person name="Bhatnagar D."/>
            <person name="Cleveland T.E."/>
            <person name="Bennett J.W."/>
            <person name="Nierman W.C."/>
        </authorList>
    </citation>
    <scope>NUCLEOTIDE SEQUENCE [LARGE SCALE GENOMIC DNA]</scope>
    <source>
        <strain evidence="4">ATCC 56775 / NRRL 5862 / SRRC 143 / SU-1</strain>
    </source>
</reference>
<proteinExistence type="predicted"/>
<evidence type="ECO:0000259" key="2">
    <source>
        <dbReference type="SMART" id="SM00939"/>
    </source>
</evidence>
<comment type="caution">
    <text evidence="3">The sequence shown here is derived from an EMBL/GenBank/DDBJ whole genome shotgun (WGS) entry which is preliminary data.</text>
</comment>
<evidence type="ECO:0000256" key="1">
    <source>
        <dbReference type="ARBA" id="ARBA00022801"/>
    </source>
</evidence>
<feature type="domain" description="Xaa-Pro dipeptidyl-peptidase C-terminal" evidence="2">
    <location>
        <begin position="328"/>
        <end position="573"/>
    </location>
</feature>
<dbReference type="InterPro" id="IPR008979">
    <property type="entry name" value="Galactose-bd-like_sf"/>
</dbReference>
<dbReference type="SMART" id="SM00939">
    <property type="entry name" value="PepX_C"/>
    <property type="match status" value="1"/>
</dbReference>
<dbReference type="Gene3D" id="1.10.3020.20">
    <property type="match status" value="1"/>
</dbReference>
<dbReference type="InterPro" id="IPR050585">
    <property type="entry name" value="Xaa-Pro_dipeptidyl-ppase/CocE"/>
</dbReference>
<accession>A0A0F0IIX6</accession>
<dbReference type="Pfam" id="PF08530">
    <property type="entry name" value="PepX_C"/>
    <property type="match status" value="1"/>
</dbReference>
<dbReference type="InterPro" id="IPR029058">
    <property type="entry name" value="AB_hydrolase_fold"/>
</dbReference>
<dbReference type="Pfam" id="PF02129">
    <property type="entry name" value="Peptidase_S15"/>
    <property type="match status" value="1"/>
</dbReference>
<dbReference type="EMBL" id="JZEE01000335">
    <property type="protein sequence ID" value="KJK65813.1"/>
    <property type="molecule type" value="Genomic_DNA"/>
</dbReference>
<sequence>MSIVGPTLIESLCPPKIGEAGYVGCNPRTEVLRKGWIHPNHPKARPLPCDILVEHDFMVPMRDGVKLYADIYRAPDSDENKVPAIVCWSPFGKKANGLTILPYTTSWNLGINETALSGLEKFEAPDPAEWVPRGYAIVNIDNRGSGDSEGVMACHGKQESQDGYDTVEYVATLPWCSGSVGLAGNSHLAIAMWGTAALQPPSLKAIAPWEGCGDLYREHFARGGIYCGELFDELIVKHMLRGRNGLDSPRLLFEKSPLASPKWDEKRPDIKKIQIPTYITGTWTNTMHGLGSIRGWLEVNTPDKWLRWHPWQEWYDLWGEENSKAELLQFMDKYLKGADNGWEHTPRVRMALLRFGNKDPQSYENIIESSFPPERTEYKHGFLSASGTISFDGADVSNSRACYNSESNDHLAFTYRCDRTIQIMGLPKAVLYMSCPDHNDMDVYVTIEKLDADGKQMQNLNIPWKGIPVTSFDEIEPEQATEVIVYKGPMGILRASHRAIDEDKSIHPNWPFHPHDREDKITPGTIVRLDIGIWAMGIEYEAGEQIRVVVSVEFNTQGRCNEHLAQFHAPKFSTAHLANLDAEDIQQILFTSTIDGGLENVRRLVISPGGKSLKPEVLTSARLIVAEKGSLGIAKLLALPDEMDVPREIIKAAVRSQDAECAQWAISNAGPGYDFKLMKLMLGTKSEQIYRIAPVFNGIHGSVLKETRLQYTLEMLKEHHETFMLGTILVRLASSSCTLSIAKQLLSYGARMDHPLHTYTWDGIHISAGSGMTALQWAAKKTTKDATLLMQLLVLRGAETDWRGIEDKPGARKIGEFIGVEWADFFGRHHQRYHPIVEVAISSII</sequence>
<dbReference type="NCBIfam" id="TIGR00976">
    <property type="entry name" value="CocE_NonD"/>
    <property type="match status" value="1"/>
</dbReference>
<dbReference type="SUPFAM" id="SSF53474">
    <property type="entry name" value="alpha/beta-Hydrolases"/>
    <property type="match status" value="1"/>
</dbReference>
<dbReference type="Gene3D" id="3.40.50.1820">
    <property type="entry name" value="alpha/beta hydrolase"/>
    <property type="match status" value="1"/>
</dbReference>
<organism evidence="3 4">
    <name type="scientific">Aspergillus parasiticus (strain ATCC 56775 / NRRL 5862 / SRRC 143 / SU-1)</name>
    <dbReference type="NCBI Taxonomy" id="1403190"/>
    <lineage>
        <taxon>Eukaryota</taxon>
        <taxon>Fungi</taxon>
        <taxon>Dikarya</taxon>
        <taxon>Ascomycota</taxon>
        <taxon>Pezizomycotina</taxon>
        <taxon>Eurotiomycetes</taxon>
        <taxon>Eurotiomycetidae</taxon>
        <taxon>Eurotiales</taxon>
        <taxon>Aspergillaceae</taxon>
        <taxon>Aspergillus</taxon>
        <taxon>Aspergillus subgen. Circumdati</taxon>
    </lineage>
</organism>
<dbReference type="InterPro" id="IPR005674">
    <property type="entry name" value="CocE/Ser_esterase"/>
</dbReference>
<name>A0A0F0IIX6_ASPPU</name>
<dbReference type="InterPro" id="IPR013736">
    <property type="entry name" value="Xaa-Pro_dipept_C"/>
</dbReference>